<comment type="caution">
    <text evidence="2">The sequence shown here is derived from an EMBL/GenBank/DDBJ whole genome shotgun (WGS) entry which is preliminary data.</text>
</comment>
<dbReference type="EMBL" id="JBHULH010000003">
    <property type="protein sequence ID" value="MFD2567342.1"/>
    <property type="molecule type" value="Genomic_DNA"/>
</dbReference>
<evidence type="ECO:0000313" key="2">
    <source>
        <dbReference type="EMBL" id="MFD2567342.1"/>
    </source>
</evidence>
<keyword evidence="1" id="KW-1133">Transmembrane helix</keyword>
<name>A0ABW5LRE2_9FLAO</name>
<evidence type="ECO:0000256" key="1">
    <source>
        <dbReference type="SAM" id="Phobius"/>
    </source>
</evidence>
<dbReference type="RefSeq" id="WP_379666050.1">
    <property type="nucleotide sequence ID" value="NZ_JBHULH010000003.1"/>
</dbReference>
<organism evidence="2 3">
    <name type="scientific">Pseudotenacibaculum haliotis</name>
    <dbReference type="NCBI Taxonomy" id="1862138"/>
    <lineage>
        <taxon>Bacteria</taxon>
        <taxon>Pseudomonadati</taxon>
        <taxon>Bacteroidota</taxon>
        <taxon>Flavobacteriia</taxon>
        <taxon>Flavobacteriales</taxon>
        <taxon>Flavobacteriaceae</taxon>
        <taxon>Pseudotenacibaculum</taxon>
    </lineage>
</organism>
<keyword evidence="1" id="KW-0812">Transmembrane</keyword>
<dbReference type="Proteomes" id="UP001597508">
    <property type="component" value="Unassembled WGS sequence"/>
</dbReference>
<protein>
    <submittedName>
        <fullName evidence="2">Uncharacterized protein</fullName>
    </submittedName>
</protein>
<sequence>MKKEEEFKEIKSELLIEIIQHDSNTDYFKSYHTYFSELENKSTRWDYNAYIRKAKALINDNGLDNFFDFKLNTKPEIIDENGYEYFVKYKILIKNLKIACNSEQIKLHSLVIDEKYPEDSNLMKDQYRGGIYIEFKNCEFVSIKSNYNSYVNIDLGQNARLTLTKNKFHNVDFYLNANYNNCFVHFDSNKFYNRHLTISGAVNNDGTHGFRSNSWSISGELAGKLYAVKRLERMVNKNGYDKKHSELIAKLEKKENISNNEILDYLIASDNKYRINYSDIEYSQSKNTIVSFRNNEINKIQIGGQKLFFLGKNEINKICTSHLSENIYYGPYNRLDKEKQYGIHHKELFIALKEDAIRRNDKSQELIFNREVLKCERQLLKKESANFKWYWDKTRKDRIILTFNRLTNNYGLSWIVPIFWILGLNLLYCFFFFGFNYRLSLSWENFFNTLGMFSEFLLPTNNVEDITGIKNLNKGWEAANIIKNIFLAAFIYQTLRAFRRFRNT</sequence>
<feature type="transmembrane region" description="Helical" evidence="1">
    <location>
        <begin position="414"/>
        <end position="435"/>
    </location>
</feature>
<reference evidence="3" key="1">
    <citation type="journal article" date="2019" name="Int. J. Syst. Evol. Microbiol.">
        <title>The Global Catalogue of Microorganisms (GCM) 10K type strain sequencing project: providing services to taxonomists for standard genome sequencing and annotation.</title>
        <authorList>
            <consortium name="The Broad Institute Genomics Platform"/>
            <consortium name="The Broad Institute Genome Sequencing Center for Infectious Disease"/>
            <person name="Wu L."/>
            <person name="Ma J."/>
        </authorList>
    </citation>
    <scope>NUCLEOTIDE SEQUENCE [LARGE SCALE GENOMIC DNA]</scope>
    <source>
        <strain evidence="3">KCTC 52127</strain>
    </source>
</reference>
<evidence type="ECO:0000313" key="3">
    <source>
        <dbReference type="Proteomes" id="UP001597508"/>
    </source>
</evidence>
<keyword evidence="1" id="KW-0472">Membrane</keyword>
<keyword evidence="3" id="KW-1185">Reference proteome</keyword>
<gene>
    <name evidence="2" type="ORF">ACFSRZ_08155</name>
</gene>
<accession>A0ABW5LRE2</accession>
<proteinExistence type="predicted"/>